<dbReference type="PRINTS" id="PR00087">
    <property type="entry name" value="LIPOXYGENASE"/>
</dbReference>
<dbReference type="SUPFAM" id="SSF49723">
    <property type="entry name" value="Lipase/lipooxygenase domain (PLAT/LH2 domain)"/>
    <property type="match status" value="1"/>
</dbReference>
<keyword evidence="25" id="KW-1185">Reference proteome</keyword>
<comment type="subcellular location">
    <subcellularLocation>
        <location evidence="2">Plastid</location>
        <location evidence="2">Chloroplast</location>
    </subcellularLocation>
</comment>
<dbReference type="InterPro" id="IPR013819">
    <property type="entry name" value="LipOase_C"/>
</dbReference>
<keyword evidence="10" id="KW-0809">Transit peptide</keyword>
<dbReference type="FunFam" id="3.10.450.60:FF:000005">
    <property type="entry name" value="Lipoxygenase"/>
    <property type="match status" value="1"/>
</dbReference>
<keyword evidence="14" id="KW-0443">Lipid metabolism</keyword>
<comment type="function">
    <text evidence="20">Plant lipoxygenase may be involved in a number of diverse aspects of plant physiology including growth and development, pest resistance, and senescence or responses to wounding.</text>
</comment>
<dbReference type="Gene3D" id="4.10.375.10">
    <property type="entry name" value="Lipoxygenase-1, Domain 2"/>
    <property type="match status" value="1"/>
</dbReference>
<dbReference type="PROSITE" id="PS50095">
    <property type="entry name" value="PLAT"/>
    <property type="match status" value="1"/>
</dbReference>
<evidence type="ECO:0000256" key="15">
    <source>
        <dbReference type="ARBA" id="ARBA00023160"/>
    </source>
</evidence>
<keyword evidence="11 19" id="KW-0223">Dioxygenase</keyword>
<proteinExistence type="inferred from homology"/>
<comment type="similarity">
    <text evidence="3 19">Belongs to the lipoxygenase family.</text>
</comment>
<feature type="region of interest" description="Disordered" evidence="21">
    <location>
        <begin position="38"/>
        <end position="58"/>
    </location>
</feature>
<feature type="region of interest" description="Disordered" evidence="21">
    <location>
        <begin position="258"/>
        <end position="279"/>
    </location>
</feature>
<evidence type="ECO:0000256" key="11">
    <source>
        <dbReference type="ARBA" id="ARBA00022964"/>
    </source>
</evidence>
<feature type="compositionally biased region" description="Basic and acidic residues" evidence="21">
    <location>
        <begin position="261"/>
        <end position="270"/>
    </location>
</feature>
<dbReference type="GO" id="GO:0006633">
    <property type="term" value="P:fatty acid biosynthetic process"/>
    <property type="evidence" value="ECO:0007669"/>
    <property type="project" value="UniProtKB-KW"/>
</dbReference>
<comment type="caution">
    <text evidence="24">The sequence shown here is derived from an EMBL/GenBank/DDBJ whole genome shotgun (WGS) entry which is preliminary data.</text>
</comment>
<feature type="domain" description="Lipoxygenase" evidence="23">
    <location>
        <begin position="215"/>
        <end position="907"/>
    </location>
</feature>
<keyword evidence="12 19" id="KW-0560">Oxidoreductase</keyword>
<comment type="catalytic activity">
    <reaction evidence="16">
        <text>(9Z,12Z)-octadecadienoate + O2 = (13S)-hydroperoxy-(9Z,11E)-octadecadienoate</text>
        <dbReference type="Rhea" id="RHEA:22780"/>
        <dbReference type="ChEBI" id="CHEBI:15379"/>
        <dbReference type="ChEBI" id="CHEBI:30245"/>
        <dbReference type="ChEBI" id="CHEBI:57466"/>
        <dbReference type="EC" id="1.13.11.12"/>
    </reaction>
</comment>
<dbReference type="EMBL" id="CAJGYO010000007">
    <property type="protein sequence ID" value="CAD6247696.1"/>
    <property type="molecule type" value="Genomic_DNA"/>
</dbReference>
<dbReference type="SMART" id="SM00308">
    <property type="entry name" value="LH2"/>
    <property type="match status" value="1"/>
</dbReference>
<dbReference type="PROSITE" id="PS00711">
    <property type="entry name" value="LIPOXYGENASE_1"/>
    <property type="match status" value="1"/>
</dbReference>
<comment type="caution">
    <text evidence="18">Lacks conserved residue(s) required for the propagation of feature annotation.</text>
</comment>
<evidence type="ECO:0000256" key="3">
    <source>
        <dbReference type="ARBA" id="ARBA00009419"/>
    </source>
</evidence>
<evidence type="ECO:0000256" key="4">
    <source>
        <dbReference type="ARBA" id="ARBA00022516"/>
    </source>
</evidence>
<keyword evidence="7 19" id="KW-0479">Metal-binding</keyword>
<sequence length="907" mass="103044">MINLNLKQPLMLPAHQSNVVGSRLASWPSAAAVVSRRRGGGVSSSSSRSRSSRRHMRLPRISCSATEEVSGAVASVTVEQMLTVSATVEASPAIGQMYFQRALDDVRDLLGKTLLMELVSSELDAKTGLEKPRVTAFAHKTLREGHYEAEFKVPASFGPVGAVLVENEHHKEIFIREIKLVTGGDSSTAVTFDCNSWVHSKFDKPEKRIFFTLKSYLPSDTPKGLEDLRKKDLQELRGDGSGERKAFERVYDYDVYNDLGDPDKNPDHQRPILGGSKRFPYPRRCRTGRARTKRDPQMEKRDGHHYVPRDEQFSEVKQLTFGATTLRSGLHALLPAIRPMLVKKELRFPHFPAIDELYSDGIPLPAQTGLDAIRSVVPRVVKLVGDTTDHVLRFEVPEMIERDRFSWFKDEEFARQTIAGLNPLCIKLLTEFPIRSKLDPEVYGPAESAITKEILEKQMNCAMTVEQALAAKRLFILDYHDVFLPYVHRVRELPDTTLYGSRTVFFLTDLGTLLPLAIELTRPKSPTKPQWKRVFTHGPDATDAWLWKLAKAHVLTHDTGYHQLVSHWLRTHCCVEPYIIAANRQLSHLHPVYRLLHPHFRYTMEINALAREALINADGIIEESFWPGKYAMELCSVAYGATWQFDTEALPNDLVKRGLAVRRDDGELELTIKDYPYAHDGLMVWNSIRQWAADYVNVYYKSDEAVAADPELKAFWDEVRNVGHGDKKDEPWWPVLNTRDSLVETLTTIMWVTSAHHSAVNFGQYHFGGYFPNRPTTIRKNMPVEEGQDEEMKKFLTQPETTMLEMLPTQMQAIRVMTTLDILSSHSPDEEYMGEFAEPSWLAEPMVKAAFEKFSGRMREIEGFIDECNNHPENKNRFGAGIVPYELLKPFSKPGVTGRGIPNSISI</sequence>
<dbReference type="Gene3D" id="1.20.245.10">
    <property type="entry name" value="Lipoxygenase-1, Domain 5"/>
    <property type="match status" value="1"/>
</dbReference>
<gene>
    <name evidence="24" type="ORF">NCGR_LOCUS31877</name>
</gene>
<evidence type="ECO:0000256" key="9">
    <source>
        <dbReference type="ARBA" id="ARBA00022832"/>
    </source>
</evidence>
<keyword evidence="6" id="KW-0934">Plastid</keyword>
<dbReference type="PANTHER" id="PTHR11771">
    <property type="entry name" value="LIPOXYGENASE"/>
    <property type="match status" value="1"/>
</dbReference>
<feature type="domain" description="PLAT" evidence="22">
    <location>
        <begin position="93"/>
        <end position="212"/>
    </location>
</feature>
<keyword evidence="15 20" id="KW-0275">Fatty acid biosynthesis</keyword>
<evidence type="ECO:0000256" key="16">
    <source>
        <dbReference type="ARBA" id="ARBA00051140"/>
    </source>
</evidence>
<dbReference type="InterPro" id="IPR001024">
    <property type="entry name" value="PLAT/LH2_dom"/>
</dbReference>
<dbReference type="SUPFAM" id="SSF48484">
    <property type="entry name" value="Lipoxigenase"/>
    <property type="match status" value="1"/>
</dbReference>
<evidence type="ECO:0000256" key="21">
    <source>
        <dbReference type="SAM" id="MobiDB-lite"/>
    </source>
</evidence>
<evidence type="ECO:0000256" key="1">
    <source>
        <dbReference type="ARBA" id="ARBA00001962"/>
    </source>
</evidence>
<dbReference type="Pfam" id="PF01477">
    <property type="entry name" value="PLAT"/>
    <property type="match status" value="1"/>
</dbReference>
<evidence type="ECO:0000256" key="13">
    <source>
        <dbReference type="ARBA" id="ARBA00023004"/>
    </source>
</evidence>
<dbReference type="UniPathway" id="UPA00382"/>
<evidence type="ECO:0000256" key="12">
    <source>
        <dbReference type="ARBA" id="ARBA00023002"/>
    </source>
</evidence>
<reference evidence="24" key="1">
    <citation type="submission" date="2020-10" db="EMBL/GenBank/DDBJ databases">
        <authorList>
            <person name="Han B."/>
            <person name="Lu T."/>
            <person name="Zhao Q."/>
            <person name="Huang X."/>
            <person name="Zhao Y."/>
        </authorList>
    </citation>
    <scope>NUCLEOTIDE SEQUENCE</scope>
</reference>
<evidence type="ECO:0000256" key="10">
    <source>
        <dbReference type="ARBA" id="ARBA00022946"/>
    </source>
</evidence>
<evidence type="ECO:0000256" key="18">
    <source>
        <dbReference type="PROSITE-ProRule" id="PRU00152"/>
    </source>
</evidence>
<dbReference type="InterPro" id="IPR036226">
    <property type="entry name" value="LipOase_C_sf"/>
</dbReference>
<evidence type="ECO:0000313" key="24">
    <source>
        <dbReference type="EMBL" id="CAD6247696.1"/>
    </source>
</evidence>
<evidence type="ECO:0000256" key="5">
    <source>
        <dbReference type="ARBA" id="ARBA00022528"/>
    </source>
</evidence>
<evidence type="ECO:0000256" key="20">
    <source>
        <dbReference type="RuleBase" id="RU003975"/>
    </source>
</evidence>
<evidence type="ECO:0000256" key="17">
    <source>
        <dbReference type="ARBA" id="ARBA00052046"/>
    </source>
</evidence>
<keyword evidence="13 19" id="KW-0408">Iron</keyword>
<dbReference type="InterPro" id="IPR036392">
    <property type="entry name" value="PLAT/LH2_dom_sf"/>
</dbReference>
<dbReference type="InterPro" id="IPR042057">
    <property type="entry name" value="Lipoxy_PLAT/LH2"/>
</dbReference>
<evidence type="ECO:0000256" key="6">
    <source>
        <dbReference type="ARBA" id="ARBA00022640"/>
    </source>
</evidence>
<dbReference type="InterPro" id="IPR000907">
    <property type="entry name" value="LipOase"/>
</dbReference>
<evidence type="ECO:0000256" key="8">
    <source>
        <dbReference type="ARBA" id="ARBA00022767"/>
    </source>
</evidence>
<dbReference type="FunFam" id="2.60.60.20:FF:000021">
    <property type="entry name" value="Lipoxygenase"/>
    <property type="match status" value="1"/>
</dbReference>
<dbReference type="CDD" id="cd01751">
    <property type="entry name" value="PLAT_LH2"/>
    <property type="match status" value="1"/>
</dbReference>
<dbReference type="GO" id="GO:0034440">
    <property type="term" value="P:lipid oxidation"/>
    <property type="evidence" value="ECO:0007669"/>
    <property type="project" value="InterPro"/>
</dbReference>
<dbReference type="FunFam" id="4.10.372.10:FF:000002">
    <property type="entry name" value="Lipoxygenase"/>
    <property type="match status" value="1"/>
</dbReference>
<dbReference type="GO" id="GO:0010597">
    <property type="term" value="P:green leaf volatile biosynthetic process"/>
    <property type="evidence" value="ECO:0007669"/>
    <property type="project" value="UniProtKB-ARBA"/>
</dbReference>
<comment type="pathway">
    <text evidence="20">Lipid metabolism; oxylipin biosynthesis.</text>
</comment>
<dbReference type="InterPro" id="IPR001246">
    <property type="entry name" value="LipOase_plant"/>
</dbReference>
<dbReference type="Gene3D" id="3.10.450.60">
    <property type="match status" value="1"/>
</dbReference>
<organism evidence="24 25">
    <name type="scientific">Miscanthus lutarioriparius</name>
    <dbReference type="NCBI Taxonomy" id="422564"/>
    <lineage>
        <taxon>Eukaryota</taxon>
        <taxon>Viridiplantae</taxon>
        <taxon>Streptophyta</taxon>
        <taxon>Embryophyta</taxon>
        <taxon>Tracheophyta</taxon>
        <taxon>Spermatophyta</taxon>
        <taxon>Magnoliopsida</taxon>
        <taxon>Liliopsida</taxon>
        <taxon>Poales</taxon>
        <taxon>Poaceae</taxon>
        <taxon>PACMAD clade</taxon>
        <taxon>Panicoideae</taxon>
        <taxon>Andropogonodae</taxon>
        <taxon>Andropogoneae</taxon>
        <taxon>Saccharinae</taxon>
        <taxon>Miscanthus</taxon>
    </lineage>
</organism>
<dbReference type="GO" id="GO:0009507">
    <property type="term" value="C:chloroplast"/>
    <property type="evidence" value="ECO:0007669"/>
    <property type="project" value="UniProtKB-SubCell"/>
</dbReference>
<evidence type="ECO:0000256" key="2">
    <source>
        <dbReference type="ARBA" id="ARBA00004229"/>
    </source>
</evidence>
<evidence type="ECO:0000256" key="7">
    <source>
        <dbReference type="ARBA" id="ARBA00022723"/>
    </source>
</evidence>
<dbReference type="Proteomes" id="UP000604825">
    <property type="component" value="Unassembled WGS sequence"/>
</dbReference>
<keyword evidence="4 20" id="KW-0444">Lipid biosynthesis</keyword>
<evidence type="ECO:0000256" key="19">
    <source>
        <dbReference type="RuleBase" id="RU003974"/>
    </source>
</evidence>
<dbReference type="AlphaFoldDB" id="A0A811PQ80"/>
<accession>A0A811PQ80</accession>
<dbReference type="GO" id="GO:0031408">
    <property type="term" value="P:oxylipin biosynthetic process"/>
    <property type="evidence" value="ECO:0007669"/>
    <property type="project" value="UniProtKB-UniRule"/>
</dbReference>
<dbReference type="FunFam" id="4.10.375.10:FF:000002">
    <property type="entry name" value="Lipoxygenase"/>
    <property type="match status" value="1"/>
</dbReference>
<comment type="cofactor">
    <cofactor evidence="1 19">
        <name>Fe cation</name>
        <dbReference type="ChEBI" id="CHEBI:24875"/>
    </cofactor>
</comment>
<dbReference type="GO" id="GO:0046872">
    <property type="term" value="F:metal ion binding"/>
    <property type="evidence" value="ECO:0007669"/>
    <property type="project" value="UniProtKB-UniRule"/>
</dbReference>
<dbReference type="Gene3D" id="2.60.60.20">
    <property type="entry name" value="PLAT/LH2 domain"/>
    <property type="match status" value="1"/>
</dbReference>
<dbReference type="PRINTS" id="PR00468">
    <property type="entry name" value="PLTLPOXGNASE"/>
</dbReference>
<keyword evidence="5" id="KW-0150">Chloroplast</keyword>
<dbReference type="GO" id="GO:0016165">
    <property type="term" value="F:linoleate 13S-lipoxygenase activity"/>
    <property type="evidence" value="ECO:0007669"/>
    <property type="project" value="UniProtKB-EC"/>
</dbReference>
<evidence type="ECO:0000259" key="23">
    <source>
        <dbReference type="PROSITE" id="PS51393"/>
    </source>
</evidence>
<dbReference type="EC" id="1.13.11.-" evidence="20"/>
<dbReference type="FunFam" id="1.20.245.10:FF:000002">
    <property type="entry name" value="Lipoxygenase"/>
    <property type="match status" value="1"/>
</dbReference>
<dbReference type="PROSITE" id="PS51393">
    <property type="entry name" value="LIPOXYGENASE_3"/>
    <property type="match status" value="1"/>
</dbReference>
<evidence type="ECO:0000313" key="25">
    <source>
        <dbReference type="Proteomes" id="UP000604825"/>
    </source>
</evidence>
<keyword evidence="8 20" id="KW-0925">Oxylipin biosynthesis</keyword>
<protein>
    <recommendedName>
        <fullName evidence="20">Lipoxygenase</fullName>
        <ecNumber evidence="20">1.13.11.-</ecNumber>
    </recommendedName>
</protein>
<comment type="catalytic activity">
    <reaction evidence="17">
        <text>(9Z,12Z,15Z)-octadecatrienoate + O2 = (13S)-hydroperoxy-(9Z,11E,15Z)-octadecatrienoate</text>
        <dbReference type="Rhea" id="RHEA:34495"/>
        <dbReference type="ChEBI" id="CHEBI:15379"/>
        <dbReference type="ChEBI" id="CHEBI:32387"/>
        <dbReference type="ChEBI" id="CHEBI:58757"/>
        <dbReference type="EC" id="1.13.11.12"/>
    </reaction>
</comment>
<dbReference type="InterPro" id="IPR020834">
    <property type="entry name" value="LipOase_CS"/>
</dbReference>
<name>A0A811PQ80_9POAL</name>
<evidence type="ECO:0000256" key="14">
    <source>
        <dbReference type="ARBA" id="ARBA00023098"/>
    </source>
</evidence>
<dbReference type="Pfam" id="PF00305">
    <property type="entry name" value="Lipoxygenase"/>
    <property type="match status" value="1"/>
</dbReference>
<dbReference type="PROSITE" id="PS00081">
    <property type="entry name" value="LIPOXYGENASE_2"/>
    <property type="match status" value="1"/>
</dbReference>
<dbReference type="InterPro" id="IPR020833">
    <property type="entry name" value="LipOase_Fe_BS"/>
</dbReference>
<dbReference type="Gene3D" id="4.10.372.10">
    <property type="entry name" value="Lipoxygenase-1, Domain 3"/>
    <property type="match status" value="1"/>
</dbReference>
<dbReference type="OrthoDB" id="407298at2759"/>
<dbReference type="InterPro" id="IPR027433">
    <property type="entry name" value="Lipoxygenase_dom_3"/>
</dbReference>
<evidence type="ECO:0000259" key="22">
    <source>
        <dbReference type="PROSITE" id="PS50095"/>
    </source>
</evidence>
<keyword evidence="9" id="KW-0276">Fatty acid metabolism</keyword>